<gene>
    <name evidence="1" type="ORF">BpHYR1_017410</name>
</gene>
<protein>
    <submittedName>
        <fullName evidence="1">Uncharacterized protein</fullName>
    </submittedName>
</protein>
<sequence>MQNGATFKVASTVQEMQNVCAILGFDFRPQIIYTMVRCIYLHQNVQNEGLDTKKYMNFFWKIKISFSRRNFTLFQVMCDFNMYVYLDKNSFIDKFKLELILKRHLKNCKTQFDVLFSHLIHRALARYRLSLIQTKPVNHSYLPLIKIKSIINFNFINNFFLGKKVAQTLFNLYFNFTIPLFERKKNSNNLFGLNTTPPPSKKQKETLISCHLNFQRTKIRKVTQTPKTQSQIKKRKFQQNSGVAKFSPINFEINYFH</sequence>
<organism evidence="1 2">
    <name type="scientific">Brachionus plicatilis</name>
    <name type="common">Marine rotifer</name>
    <name type="synonym">Brachionus muelleri</name>
    <dbReference type="NCBI Taxonomy" id="10195"/>
    <lineage>
        <taxon>Eukaryota</taxon>
        <taxon>Metazoa</taxon>
        <taxon>Spiralia</taxon>
        <taxon>Gnathifera</taxon>
        <taxon>Rotifera</taxon>
        <taxon>Eurotatoria</taxon>
        <taxon>Monogononta</taxon>
        <taxon>Pseudotrocha</taxon>
        <taxon>Ploima</taxon>
        <taxon>Brachionidae</taxon>
        <taxon>Brachionus</taxon>
    </lineage>
</organism>
<dbReference type="Proteomes" id="UP000276133">
    <property type="component" value="Unassembled WGS sequence"/>
</dbReference>
<accession>A0A3M7SWL4</accession>
<proteinExistence type="predicted"/>
<comment type="caution">
    <text evidence="1">The sequence shown here is derived from an EMBL/GenBank/DDBJ whole genome shotgun (WGS) entry which is preliminary data.</text>
</comment>
<dbReference type="EMBL" id="REGN01000665">
    <property type="protein sequence ID" value="RNA40194.1"/>
    <property type="molecule type" value="Genomic_DNA"/>
</dbReference>
<evidence type="ECO:0000313" key="1">
    <source>
        <dbReference type="EMBL" id="RNA40194.1"/>
    </source>
</evidence>
<keyword evidence="2" id="KW-1185">Reference proteome</keyword>
<dbReference type="AlphaFoldDB" id="A0A3M7SWL4"/>
<reference evidence="1 2" key="1">
    <citation type="journal article" date="2018" name="Sci. Rep.">
        <title>Genomic signatures of local adaptation to the degree of environmental predictability in rotifers.</title>
        <authorList>
            <person name="Franch-Gras L."/>
            <person name="Hahn C."/>
            <person name="Garcia-Roger E.M."/>
            <person name="Carmona M.J."/>
            <person name="Serra M."/>
            <person name="Gomez A."/>
        </authorList>
    </citation>
    <scope>NUCLEOTIDE SEQUENCE [LARGE SCALE GENOMIC DNA]</scope>
    <source>
        <strain evidence="1">HYR1</strain>
    </source>
</reference>
<evidence type="ECO:0000313" key="2">
    <source>
        <dbReference type="Proteomes" id="UP000276133"/>
    </source>
</evidence>
<name>A0A3M7SWL4_BRAPC</name>